<comment type="subcellular location">
    <subcellularLocation>
        <location evidence="1">Membrane</location>
        <topology evidence="1">Multi-pass membrane protein</topology>
    </subcellularLocation>
</comment>
<dbReference type="PANTHER" id="PTHR36926:SF1">
    <property type="entry name" value="COLICIN V PRODUCTION PROTEIN"/>
    <property type="match status" value="1"/>
</dbReference>
<keyword evidence="3 6" id="KW-1133">Transmembrane helix</keyword>
<evidence type="ECO:0000256" key="6">
    <source>
        <dbReference type="SAM" id="Phobius"/>
    </source>
</evidence>
<evidence type="ECO:0000256" key="3">
    <source>
        <dbReference type="ARBA" id="ARBA00022989"/>
    </source>
</evidence>
<dbReference type="GO" id="GO:0016020">
    <property type="term" value="C:membrane"/>
    <property type="evidence" value="ECO:0007669"/>
    <property type="project" value="UniProtKB-SubCell"/>
</dbReference>
<sequence length="228" mass="24587">MSSPFTALDVVLIGIAFLSAILAMFRGFTREVLSILSWVVAAGAALWAYPLMKDRVRELIQPEPLADGVLIIGTFIIVLIAVSLITVRITDLILDSQIGAIDRTLGFLFGLARGVILVVVAFLFFSWLVPERQQPDWVRNAQTAPFMISTGELLLSYLPEDPAEMIEYLPDTLKSYINKLLGEDDDGGDAPAQTPTSAPADERQSRALIRPGGGSGNPAMSRPASGAT</sequence>
<keyword evidence="2 6" id="KW-0812">Transmembrane</keyword>
<proteinExistence type="predicted"/>
<evidence type="ECO:0000313" key="7">
    <source>
        <dbReference type="EMBL" id="VAW14540.1"/>
    </source>
</evidence>
<evidence type="ECO:0000256" key="2">
    <source>
        <dbReference type="ARBA" id="ARBA00022692"/>
    </source>
</evidence>
<dbReference type="GO" id="GO:0009403">
    <property type="term" value="P:toxin biosynthetic process"/>
    <property type="evidence" value="ECO:0007669"/>
    <property type="project" value="InterPro"/>
</dbReference>
<organism evidence="7">
    <name type="scientific">hydrothermal vent metagenome</name>
    <dbReference type="NCBI Taxonomy" id="652676"/>
    <lineage>
        <taxon>unclassified sequences</taxon>
        <taxon>metagenomes</taxon>
        <taxon>ecological metagenomes</taxon>
    </lineage>
</organism>
<evidence type="ECO:0000256" key="4">
    <source>
        <dbReference type="ARBA" id="ARBA00023136"/>
    </source>
</evidence>
<dbReference type="InterPro" id="IPR052719">
    <property type="entry name" value="CvpA-like"/>
</dbReference>
<evidence type="ECO:0000256" key="5">
    <source>
        <dbReference type="SAM" id="MobiDB-lite"/>
    </source>
</evidence>
<dbReference type="EMBL" id="UOEM01000075">
    <property type="protein sequence ID" value="VAW14540.1"/>
    <property type="molecule type" value="Genomic_DNA"/>
</dbReference>
<evidence type="ECO:0000256" key="1">
    <source>
        <dbReference type="ARBA" id="ARBA00004141"/>
    </source>
</evidence>
<gene>
    <name evidence="7" type="ORF">MNBD_ALPHA09-978</name>
</gene>
<feature type="transmembrane region" description="Helical" evidence="6">
    <location>
        <begin position="6"/>
        <end position="25"/>
    </location>
</feature>
<accession>A0A3B0TCD4</accession>
<name>A0A3B0TCD4_9ZZZZ</name>
<feature type="transmembrane region" description="Helical" evidence="6">
    <location>
        <begin position="69"/>
        <end position="94"/>
    </location>
</feature>
<feature type="region of interest" description="Disordered" evidence="5">
    <location>
        <begin position="184"/>
        <end position="228"/>
    </location>
</feature>
<keyword evidence="4 6" id="KW-0472">Membrane</keyword>
<reference evidence="7" key="1">
    <citation type="submission" date="2018-06" db="EMBL/GenBank/DDBJ databases">
        <authorList>
            <person name="Zhirakovskaya E."/>
        </authorList>
    </citation>
    <scope>NUCLEOTIDE SEQUENCE</scope>
</reference>
<dbReference type="AlphaFoldDB" id="A0A3B0TCD4"/>
<feature type="transmembrane region" description="Helical" evidence="6">
    <location>
        <begin position="32"/>
        <end position="49"/>
    </location>
</feature>
<feature type="transmembrane region" description="Helical" evidence="6">
    <location>
        <begin position="106"/>
        <end position="129"/>
    </location>
</feature>
<dbReference type="InterPro" id="IPR003825">
    <property type="entry name" value="Colicin-V_CvpA"/>
</dbReference>
<protein>
    <submittedName>
        <fullName evidence="7">Colicin V production protein</fullName>
    </submittedName>
</protein>
<dbReference type="PANTHER" id="PTHR36926">
    <property type="entry name" value="COLICIN V PRODUCTION PROTEIN"/>
    <property type="match status" value="1"/>
</dbReference>
<dbReference type="Pfam" id="PF02674">
    <property type="entry name" value="Colicin_V"/>
    <property type="match status" value="1"/>
</dbReference>